<keyword evidence="4" id="KW-1185">Reference proteome</keyword>
<dbReference type="GO" id="GO:0032259">
    <property type="term" value="P:methylation"/>
    <property type="evidence" value="ECO:0007669"/>
    <property type="project" value="UniProtKB-KW"/>
</dbReference>
<feature type="transmembrane region" description="Helical" evidence="1">
    <location>
        <begin position="45"/>
        <end position="65"/>
    </location>
</feature>
<dbReference type="Gene3D" id="3.40.50.150">
    <property type="entry name" value="Vaccinia Virus protein VP39"/>
    <property type="match status" value="1"/>
</dbReference>
<dbReference type="CDD" id="cd02440">
    <property type="entry name" value="AdoMet_MTases"/>
    <property type="match status" value="1"/>
</dbReference>
<protein>
    <submittedName>
        <fullName evidence="3">Methyltransferase</fullName>
    </submittedName>
</protein>
<dbReference type="Pfam" id="PF08241">
    <property type="entry name" value="Methyltransf_11"/>
    <property type="match status" value="1"/>
</dbReference>
<keyword evidence="3" id="KW-0808">Transferase</keyword>
<proteinExistence type="predicted"/>
<dbReference type="RefSeq" id="WP_030070797.1">
    <property type="nucleotide sequence ID" value="NZ_JRKI01000061.1"/>
</dbReference>
<dbReference type="SUPFAM" id="SSF53335">
    <property type="entry name" value="S-adenosyl-L-methionine-dependent methyltransferases"/>
    <property type="match status" value="1"/>
</dbReference>
<organism evidence="3 4">
    <name type="scientific">Streptomyces natalensis ATCC 27448</name>
    <dbReference type="NCBI Taxonomy" id="1240678"/>
    <lineage>
        <taxon>Bacteria</taxon>
        <taxon>Bacillati</taxon>
        <taxon>Actinomycetota</taxon>
        <taxon>Actinomycetes</taxon>
        <taxon>Kitasatosporales</taxon>
        <taxon>Streptomycetaceae</taxon>
        <taxon>Streptomyces</taxon>
    </lineage>
</organism>
<evidence type="ECO:0000256" key="1">
    <source>
        <dbReference type="SAM" id="Phobius"/>
    </source>
</evidence>
<dbReference type="EMBL" id="JRKI01000061">
    <property type="protein sequence ID" value="KIZ14533.1"/>
    <property type="molecule type" value="Genomic_DNA"/>
</dbReference>
<comment type="caution">
    <text evidence="3">The sequence shown here is derived from an EMBL/GenBank/DDBJ whole genome shotgun (WGS) entry which is preliminary data.</text>
</comment>
<feature type="domain" description="Methyltransferase type 11" evidence="2">
    <location>
        <begin position="90"/>
        <end position="197"/>
    </location>
</feature>
<dbReference type="InterPro" id="IPR013216">
    <property type="entry name" value="Methyltransf_11"/>
</dbReference>
<accession>A0A0D7CE52</accession>
<keyword evidence="1" id="KW-0472">Membrane</keyword>
<reference evidence="3 4" key="1">
    <citation type="submission" date="2014-09" db="EMBL/GenBank/DDBJ databases">
        <title>Draft genome sequence of Streptomyces natalensis ATCC 27448, producer of the antifungal pimaricin.</title>
        <authorList>
            <person name="Mendes M.V."/>
            <person name="Beites T."/>
            <person name="Pires S."/>
            <person name="Santos C.L."/>
            <person name="Moradas-Ferreira P."/>
        </authorList>
    </citation>
    <scope>NUCLEOTIDE SEQUENCE [LARGE SCALE GENOMIC DNA]</scope>
    <source>
        <strain evidence="3 4">ATCC 27448</strain>
    </source>
</reference>
<name>A0A0D7CE52_9ACTN</name>
<dbReference type="PANTHER" id="PTHR45277">
    <property type="entry name" value="EXPRESSED PROTEIN"/>
    <property type="match status" value="1"/>
</dbReference>
<dbReference type="PANTHER" id="PTHR45277:SF1">
    <property type="entry name" value="EXPRESSED PROTEIN"/>
    <property type="match status" value="1"/>
</dbReference>
<evidence type="ECO:0000313" key="3">
    <source>
        <dbReference type="EMBL" id="KIZ14533.1"/>
    </source>
</evidence>
<keyword evidence="1" id="KW-1133">Transmembrane helix</keyword>
<feature type="transmembrane region" description="Helical" evidence="1">
    <location>
        <begin position="18"/>
        <end position="39"/>
    </location>
</feature>
<dbReference type="InterPro" id="IPR029063">
    <property type="entry name" value="SAM-dependent_MTases_sf"/>
</dbReference>
<evidence type="ECO:0000259" key="2">
    <source>
        <dbReference type="Pfam" id="PF08241"/>
    </source>
</evidence>
<dbReference type="Proteomes" id="UP000032458">
    <property type="component" value="Unassembled WGS sequence"/>
</dbReference>
<gene>
    <name evidence="3" type="ORF">SNA_36350</name>
</gene>
<dbReference type="GO" id="GO:0008757">
    <property type="term" value="F:S-adenosylmethionine-dependent methyltransferase activity"/>
    <property type="evidence" value="ECO:0007669"/>
    <property type="project" value="InterPro"/>
</dbReference>
<dbReference type="PATRIC" id="fig|1240678.4.peg.7744"/>
<dbReference type="AlphaFoldDB" id="A0A0D7CE52"/>
<sequence length="246" mass="26321">MTATSHDHPASYGFDAPYALIGITGTGLSAVMLAVVAFASGWPTGWFFSLLALYFLASAASYAYATRYGKFRVWTQELEGLGLHGTERVLDLGCGRGAVLLHVAKHLDTGRATGVDLWRTQDQSGNAEAVTRSNAEAEGVSDRVDLATGDLRALPFEDADFDLVVSSLALHNIPGADARERAITEAYRVLAPGGRLLLADIRHASAYAATLRRLGAEDVTVRGLGPRFWFGGPLYATRMVSAHKPV</sequence>
<keyword evidence="1" id="KW-0812">Transmembrane</keyword>
<keyword evidence="3" id="KW-0489">Methyltransferase</keyword>
<evidence type="ECO:0000313" key="4">
    <source>
        <dbReference type="Proteomes" id="UP000032458"/>
    </source>
</evidence>